<keyword evidence="2" id="KW-1185">Reference proteome</keyword>
<sequence length="62" mass="6727">MGGNAFAHPKPGQPALKVPRLSPGTYHKLRDHYTILLRTFYATVACPAESPGKLSHGDIDLL</sequence>
<organism evidence="1 2">
    <name type="scientific">Coniosporium uncinatum</name>
    <dbReference type="NCBI Taxonomy" id="93489"/>
    <lineage>
        <taxon>Eukaryota</taxon>
        <taxon>Fungi</taxon>
        <taxon>Dikarya</taxon>
        <taxon>Ascomycota</taxon>
        <taxon>Pezizomycotina</taxon>
        <taxon>Dothideomycetes</taxon>
        <taxon>Dothideomycetes incertae sedis</taxon>
        <taxon>Coniosporium</taxon>
    </lineage>
</organism>
<gene>
    <name evidence="1" type="ORF">LTS18_010814</name>
</gene>
<name>A0ACC3CZJ1_9PEZI</name>
<dbReference type="Proteomes" id="UP001186974">
    <property type="component" value="Unassembled WGS sequence"/>
</dbReference>
<proteinExistence type="predicted"/>
<evidence type="ECO:0000313" key="1">
    <source>
        <dbReference type="EMBL" id="KAK3059463.1"/>
    </source>
</evidence>
<reference evidence="1" key="1">
    <citation type="submission" date="2024-09" db="EMBL/GenBank/DDBJ databases">
        <title>Black Yeasts Isolated from many extreme environments.</title>
        <authorList>
            <person name="Coleine C."/>
            <person name="Stajich J.E."/>
            <person name="Selbmann L."/>
        </authorList>
    </citation>
    <scope>NUCLEOTIDE SEQUENCE</scope>
    <source>
        <strain evidence="1">CCFEE 5737</strain>
    </source>
</reference>
<accession>A0ACC3CZJ1</accession>
<protein>
    <submittedName>
        <fullName evidence="1">Uncharacterized protein</fullName>
    </submittedName>
</protein>
<evidence type="ECO:0000313" key="2">
    <source>
        <dbReference type="Proteomes" id="UP001186974"/>
    </source>
</evidence>
<dbReference type="EMBL" id="JAWDJW010009388">
    <property type="protein sequence ID" value="KAK3059463.1"/>
    <property type="molecule type" value="Genomic_DNA"/>
</dbReference>
<comment type="caution">
    <text evidence="1">The sequence shown here is derived from an EMBL/GenBank/DDBJ whole genome shotgun (WGS) entry which is preliminary data.</text>
</comment>
<feature type="non-terminal residue" evidence="1">
    <location>
        <position position="62"/>
    </location>
</feature>